<dbReference type="Pfam" id="PF03780">
    <property type="entry name" value="Asp23"/>
    <property type="match status" value="1"/>
</dbReference>
<name>A0A2T5GEV9_HYDSH</name>
<dbReference type="EMBL" id="PEBV01000002">
    <property type="protein sequence ID" value="PTQ54713.1"/>
    <property type="molecule type" value="Genomic_DNA"/>
</dbReference>
<evidence type="ECO:0000256" key="1">
    <source>
        <dbReference type="ARBA" id="ARBA00005721"/>
    </source>
</evidence>
<accession>A0A2T5GEV9</accession>
<comment type="caution">
    <text evidence="2">The sequence shown here is derived from an EMBL/GenBank/DDBJ whole genome shotgun (WGS) entry which is preliminary data.</text>
</comment>
<dbReference type="AlphaFoldDB" id="A0A2T5GEV9"/>
<organism evidence="2 3">
    <name type="scientific">Hydrogenibacillus schlegelii</name>
    <name type="common">Bacillus schlegelii</name>
    <dbReference type="NCBI Taxonomy" id="1484"/>
    <lineage>
        <taxon>Bacteria</taxon>
        <taxon>Bacillati</taxon>
        <taxon>Bacillota</taxon>
        <taxon>Bacilli</taxon>
        <taxon>Bacillales</taxon>
        <taxon>Bacillales Family X. Incertae Sedis</taxon>
        <taxon>Hydrogenibacillus</taxon>
    </lineage>
</organism>
<evidence type="ECO:0000313" key="3">
    <source>
        <dbReference type="Proteomes" id="UP000244180"/>
    </source>
</evidence>
<proteinExistence type="inferred from homology"/>
<gene>
    <name evidence="2" type="ORF">HSCHL_2304</name>
</gene>
<comment type="similarity">
    <text evidence="1">Belongs to the asp23 family.</text>
</comment>
<sequence>MWRMDTPDGVIRVAPEAIARLAGYAAGEVYGVVGFAPRGRIKDEVSERLGRRTYRRGIDVSVEDGGLRVTLYLVVRYGTKISEVAMNVQARIRHQLREALGVGEVRVDVFVEGVR</sequence>
<dbReference type="InterPro" id="IPR005531">
    <property type="entry name" value="Asp23"/>
</dbReference>
<protein>
    <submittedName>
        <fullName evidence="2">Putative alkaline-shock protein</fullName>
    </submittedName>
</protein>
<dbReference type="PANTHER" id="PTHR34297">
    <property type="entry name" value="HYPOTHETICAL CYTOSOLIC PROTEIN-RELATED"/>
    <property type="match status" value="1"/>
</dbReference>
<evidence type="ECO:0000313" key="2">
    <source>
        <dbReference type="EMBL" id="PTQ54713.1"/>
    </source>
</evidence>
<dbReference type="PANTHER" id="PTHR34297:SF2">
    <property type="entry name" value="ASP23_GLS24 FAMILY ENVELOPE STRESS RESPONSE PROTEIN"/>
    <property type="match status" value="1"/>
</dbReference>
<dbReference type="Proteomes" id="UP000244180">
    <property type="component" value="Unassembled WGS sequence"/>
</dbReference>
<reference evidence="2 3" key="1">
    <citation type="submission" date="2017-08" db="EMBL/GenBank/DDBJ databases">
        <title>Burning lignite coal seam in the remote Altai Mountains harbors a hydrogen-driven thermophilic microbial community.</title>
        <authorList>
            <person name="Kadnikov V.V."/>
            <person name="Mardanov A.V."/>
            <person name="Ivasenko D."/>
            <person name="Beletsky A.V."/>
            <person name="Karnachuk O.V."/>
            <person name="Ravin N.V."/>
        </authorList>
    </citation>
    <scope>NUCLEOTIDE SEQUENCE [LARGE SCALE GENOMIC DNA]</scope>
    <source>
        <strain evidence="2">AL33</strain>
    </source>
</reference>